<evidence type="ECO:0000259" key="4">
    <source>
        <dbReference type="PROSITE" id="PS50893"/>
    </source>
</evidence>
<dbReference type="InterPro" id="IPR003439">
    <property type="entry name" value="ABC_transporter-like_ATP-bd"/>
</dbReference>
<dbReference type="RefSeq" id="WP_157307014.1">
    <property type="nucleotide sequence ID" value="NZ_WRXN01000006.1"/>
</dbReference>
<dbReference type="PANTHER" id="PTHR42939">
    <property type="entry name" value="ABC TRANSPORTER ATP-BINDING PROTEIN ALBC-RELATED"/>
    <property type="match status" value="1"/>
</dbReference>
<gene>
    <name evidence="5" type="ORF">GO493_14960</name>
</gene>
<dbReference type="PANTHER" id="PTHR42939:SF1">
    <property type="entry name" value="ABC TRANSPORTER ATP-BINDING PROTEIN ALBC-RELATED"/>
    <property type="match status" value="1"/>
</dbReference>
<keyword evidence="6" id="KW-1185">Reference proteome</keyword>
<dbReference type="CDD" id="cd03230">
    <property type="entry name" value="ABC_DR_subfamily_A"/>
    <property type="match status" value="1"/>
</dbReference>
<dbReference type="PROSITE" id="PS50893">
    <property type="entry name" value="ABC_TRANSPORTER_2"/>
    <property type="match status" value="1"/>
</dbReference>
<reference evidence="5 6" key="1">
    <citation type="submission" date="2019-12" db="EMBL/GenBank/DDBJ databases">
        <title>Chitinophaga sp. strain ysch24 (GDMCC 1.1355), whole genome shotgun sequence.</title>
        <authorList>
            <person name="Zhang X."/>
        </authorList>
    </citation>
    <scope>NUCLEOTIDE SEQUENCE [LARGE SCALE GENOMIC DNA]</scope>
    <source>
        <strain evidence="6">ysch24</strain>
    </source>
</reference>
<dbReference type="GO" id="GO:0005524">
    <property type="term" value="F:ATP binding"/>
    <property type="evidence" value="ECO:0007669"/>
    <property type="project" value="UniProtKB-KW"/>
</dbReference>
<organism evidence="5 6">
    <name type="scientific">Chitinophaga tropicalis</name>
    <dbReference type="NCBI Taxonomy" id="2683588"/>
    <lineage>
        <taxon>Bacteria</taxon>
        <taxon>Pseudomonadati</taxon>
        <taxon>Bacteroidota</taxon>
        <taxon>Chitinophagia</taxon>
        <taxon>Chitinophagales</taxon>
        <taxon>Chitinophagaceae</taxon>
        <taxon>Chitinophaga</taxon>
    </lineage>
</organism>
<dbReference type="EMBL" id="WRXN01000006">
    <property type="protein sequence ID" value="MVT09567.1"/>
    <property type="molecule type" value="Genomic_DNA"/>
</dbReference>
<dbReference type="Pfam" id="PF00005">
    <property type="entry name" value="ABC_tran"/>
    <property type="match status" value="1"/>
</dbReference>
<evidence type="ECO:0000256" key="2">
    <source>
        <dbReference type="ARBA" id="ARBA00022741"/>
    </source>
</evidence>
<keyword evidence="2" id="KW-0547">Nucleotide-binding</keyword>
<dbReference type="GO" id="GO:0016887">
    <property type="term" value="F:ATP hydrolysis activity"/>
    <property type="evidence" value="ECO:0007669"/>
    <property type="project" value="InterPro"/>
</dbReference>
<keyword evidence="3 5" id="KW-0067">ATP-binding</keyword>
<evidence type="ECO:0000313" key="5">
    <source>
        <dbReference type="EMBL" id="MVT09567.1"/>
    </source>
</evidence>
<dbReference type="AlphaFoldDB" id="A0A7K1U5D0"/>
<proteinExistence type="predicted"/>
<dbReference type="InterPro" id="IPR003593">
    <property type="entry name" value="AAA+_ATPase"/>
</dbReference>
<dbReference type="SMART" id="SM00382">
    <property type="entry name" value="AAA"/>
    <property type="match status" value="1"/>
</dbReference>
<accession>A0A7K1U5D0</accession>
<keyword evidence="1" id="KW-0813">Transport</keyword>
<dbReference type="InterPro" id="IPR027417">
    <property type="entry name" value="P-loop_NTPase"/>
</dbReference>
<sequence length="235" mass="25760">MITVDAVSKSFGKLKALDNISITCRSGECIALTGPNGSGKTTLIKSILGMIVPDSGKILVNGEDVAGGWKYREGIGYMPQIGRYPDNMTIGQVLDMIKDMRQTPAARLDEELIRAFKIPSLLHKRMGTLSGGTRQKVSACLAFLFQPDVLILDEPTAGLDPVSTEILKEKIVRETDKGKLILITSHVLSDLEELVSEVIYMQDGKLCFHKQIERLLSDTKEERLGRAIAKVMSGI</sequence>
<name>A0A7K1U5D0_9BACT</name>
<dbReference type="Proteomes" id="UP000461730">
    <property type="component" value="Unassembled WGS sequence"/>
</dbReference>
<evidence type="ECO:0000256" key="1">
    <source>
        <dbReference type="ARBA" id="ARBA00022448"/>
    </source>
</evidence>
<feature type="domain" description="ABC transporter" evidence="4">
    <location>
        <begin position="2"/>
        <end position="228"/>
    </location>
</feature>
<dbReference type="Gene3D" id="3.40.50.300">
    <property type="entry name" value="P-loop containing nucleotide triphosphate hydrolases"/>
    <property type="match status" value="1"/>
</dbReference>
<comment type="caution">
    <text evidence="5">The sequence shown here is derived from an EMBL/GenBank/DDBJ whole genome shotgun (WGS) entry which is preliminary data.</text>
</comment>
<protein>
    <submittedName>
        <fullName evidence="5">ATP-binding cassette domain-containing protein</fullName>
    </submittedName>
</protein>
<evidence type="ECO:0000256" key="3">
    <source>
        <dbReference type="ARBA" id="ARBA00022840"/>
    </source>
</evidence>
<evidence type="ECO:0000313" key="6">
    <source>
        <dbReference type="Proteomes" id="UP000461730"/>
    </source>
</evidence>
<dbReference type="SUPFAM" id="SSF52540">
    <property type="entry name" value="P-loop containing nucleoside triphosphate hydrolases"/>
    <property type="match status" value="1"/>
</dbReference>
<dbReference type="InterPro" id="IPR051782">
    <property type="entry name" value="ABC_Transporter_VariousFunc"/>
</dbReference>